<accession>A0A4Y8D376</accession>
<proteinExistence type="predicted"/>
<organism evidence="1 2">
    <name type="scientific">Botryotinia calthae</name>
    <dbReference type="NCBI Taxonomy" id="38488"/>
    <lineage>
        <taxon>Eukaryota</taxon>
        <taxon>Fungi</taxon>
        <taxon>Dikarya</taxon>
        <taxon>Ascomycota</taxon>
        <taxon>Pezizomycotina</taxon>
        <taxon>Leotiomycetes</taxon>
        <taxon>Helotiales</taxon>
        <taxon>Sclerotiniaceae</taxon>
        <taxon>Botryotinia</taxon>
    </lineage>
</organism>
<dbReference type="Proteomes" id="UP000297299">
    <property type="component" value="Unassembled WGS sequence"/>
</dbReference>
<comment type="caution">
    <text evidence="1">The sequence shown here is derived from an EMBL/GenBank/DDBJ whole genome shotgun (WGS) entry which is preliminary data.</text>
</comment>
<name>A0A4Y8D376_9HELO</name>
<keyword evidence="2" id="KW-1185">Reference proteome</keyword>
<evidence type="ECO:0000313" key="1">
    <source>
        <dbReference type="EMBL" id="TEY60570.1"/>
    </source>
</evidence>
<protein>
    <submittedName>
        <fullName evidence="1">Uncharacterized protein</fullName>
    </submittedName>
</protein>
<gene>
    <name evidence="1" type="ORF">BOTCAL_0180g00050</name>
</gene>
<reference evidence="1 2" key="1">
    <citation type="submission" date="2017-11" db="EMBL/GenBank/DDBJ databases">
        <title>Comparative genomics of Botrytis spp.</title>
        <authorList>
            <person name="Valero-Jimenez C.A."/>
            <person name="Tapia P."/>
            <person name="Veloso J."/>
            <person name="Silva-Moreno E."/>
            <person name="Staats M."/>
            <person name="Valdes J.H."/>
            <person name="Van Kan J.A.L."/>
        </authorList>
    </citation>
    <scope>NUCLEOTIDE SEQUENCE [LARGE SCALE GENOMIC DNA]</scope>
    <source>
        <strain evidence="1 2">MUCL2830</strain>
    </source>
</reference>
<dbReference type="EMBL" id="PHWZ01000180">
    <property type="protein sequence ID" value="TEY60570.1"/>
    <property type="molecule type" value="Genomic_DNA"/>
</dbReference>
<dbReference type="AlphaFoldDB" id="A0A4Y8D376"/>
<evidence type="ECO:0000313" key="2">
    <source>
        <dbReference type="Proteomes" id="UP000297299"/>
    </source>
</evidence>
<sequence>MFYMPIVGRTDVKSIGVLAQRITSGSIDCDVGQFKVRNTVDTENLNRGVENGERLDKRIGQVVGLEELWLSLATASSLTVPVRSTISVKNGGLLVGFCDLDVFSTDSEKWSCPLLEGE</sequence>